<evidence type="ECO:0000256" key="5">
    <source>
        <dbReference type="ARBA" id="ARBA00048169"/>
    </source>
</evidence>
<comment type="similarity">
    <text evidence="2 6">Belongs to the HMBS family.</text>
</comment>
<comment type="cofactor">
    <cofactor evidence="6">
        <name>dipyrromethane</name>
        <dbReference type="ChEBI" id="CHEBI:60342"/>
    </cofactor>
    <text evidence="6">Binds 1 dipyrromethane group covalently.</text>
</comment>
<evidence type="ECO:0000256" key="4">
    <source>
        <dbReference type="ARBA" id="ARBA00023244"/>
    </source>
</evidence>
<dbReference type="Pfam" id="PF03900">
    <property type="entry name" value="Porphobil_deamC"/>
    <property type="match status" value="1"/>
</dbReference>
<dbReference type="PROSITE" id="PS00533">
    <property type="entry name" value="PORPHOBILINOGEN_DEAM"/>
    <property type="match status" value="1"/>
</dbReference>
<dbReference type="InterPro" id="IPR036803">
    <property type="entry name" value="Porphobilinogen_deaminase_C_sf"/>
</dbReference>
<dbReference type="Gene3D" id="3.40.190.10">
    <property type="entry name" value="Periplasmic binding protein-like II"/>
    <property type="match status" value="2"/>
</dbReference>
<evidence type="ECO:0000256" key="1">
    <source>
        <dbReference type="ARBA" id="ARBA00002869"/>
    </source>
</evidence>
<evidence type="ECO:0000256" key="2">
    <source>
        <dbReference type="ARBA" id="ARBA00005638"/>
    </source>
</evidence>
<dbReference type="PANTHER" id="PTHR11557">
    <property type="entry name" value="PORPHOBILINOGEN DEAMINASE"/>
    <property type="match status" value="1"/>
</dbReference>
<dbReference type="InterPro" id="IPR022417">
    <property type="entry name" value="Porphobilin_deaminase_N"/>
</dbReference>
<evidence type="ECO:0000256" key="6">
    <source>
        <dbReference type="HAMAP-Rule" id="MF_00260"/>
    </source>
</evidence>
<sequence>MNIKVGTRGSKLALIQTYWIIDNLNEKYPEVNFEVKEIKTTGDRIQHLSLDKIGDKGLFVKEIEQQLLDGEIDIAVHSMKDMPSSLPEGLKFTRTPKREDPRDVLILKEGFKSLDELPIGAKIGTGSKRRKYQLLNERPDLEIVSVRGNIETRIKKIESENLHGVVLAAAGIIRAGLDDVISEFFSIDTMVPAPAQGALAIEIRDNDSEIEEILNTLSDDVTDIQISAERGFLDGVNGSCHIPIGAFCEVEGSKLKLTGIYGDEEGQCLIKHSMTGVSSSPRELGLNLAKKVLEEYKKYEG</sequence>
<dbReference type="NCBIfam" id="TIGR00212">
    <property type="entry name" value="hemC"/>
    <property type="match status" value="1"/>
</dbReference>
<feature type="domain" description="Porphobilinogen deaminase N-terminal" evidence="7">
    <location>
        <begin position="3"/>
        <end position="211"/>
    </location>
</feature>
<dbReference type="InterPro" id="IPR022418">
    <property type="entry name" value="Porphobilinogen_deaminase_C"/>
</dbReference>
<dbReference type="RefSeq" id="WP_209457615.1">
    <property type="nucleotide sequence ID" value="NZ_BAAACS010000005.1"/>
</dbReference>
<keyword evidence="10" id="KW-1185">Reference proteome</keyword>
<dbReference type="InterPro" id="IPR000860">
    <property type="entry name" value="HemC"/>
</dbReference>
<evidence type="ECO:0000313" key="10">
    <source>
        <dbReference type="Proteomes" id="UP000767291"/>
    </source>
</evidence>
<evidence type="ECO:0000259" key="7">
    <source>
        <dbReference type="Pfam" id="PF01379"/>
    </source>
</evidence>
<comment type="function">
    <text evidence="1 6">Tetrapolymerization of the monopyrrole PBG into the hydroxymethylbilane pre-uroporphyrinogen in several discrete steps.</text>
</comment>
<evidence type="ECO:0000259" key="8">
    <source>
        <dbReference type="Pfam" id="PF03900"/>
    </source>
</evidence>
<evidence type="ECO:0000256" key="3">
    <source>
        <dbReference type="ARBA" id="ARBA00022679"/>
    </source>
</evidence>
<keyword evidence="4 6" id="KW-0627">Porphyrin biosynthesis</keyword>
<accession>A0ABS4EEB0</accession>
<dbReference type="GO" id="GO:0004418">
    <property type="term" value="F:hydroxymethylbilane synthase activity"/>
    <property type="evidence" value="ECO:0007669"/>
    <property type="project" value="UniProtKB-EC"/>
</dbReference>
<dbReference type="Proteomes" id="UP000767291">
    <property type="component" value="Unassembled WGS sequence"/>
</dbReference>
<protein>
    <recommendedName>
        <fullName evidence="6">Porphobilinogen deaminase</fullName>
        <shortName evidence="6">PBG</shortName>
        <ecNumber evidence="6">2.5.1.61</ecNumber>
    </recommendedName>
    <alternativeName>
        <fullName evidence="6">Hydroxymethylbilane synthase</fullName>
        <shortName evidence="6">HMBS</shortName>
    </alternativeName>
    <alternativeName>
        <fullName evidence="6">Pre-uroporphyrinogen synthase</fullName>
    </alternativeName>
</protein>
<dbReference type="HAMAP" id="MF_00260">
    <property type="entry name" value="Porphobil_deam"/>
    <property type="match status" value="1"/>
</dbReference>
<dbReference type="EC" id="2.5.1.61" evidence="6"/>
<feature type="modified residue" description="S-(dipyrrolylmethanemethyl)cysteine" evidence="6">
    <location>
        <position position="240"/>
    </location>
</feature>
<comment type="catalytic activity">
    <reaction evidence="5 6">
        <text>4 porphobilinogen + H2O = hydroxymethylbilane + 4 NH4(+)</text>
        <dbReference type="Rhea" id="RHEA:13185"/>
        <dbReference type="ChEBI" id="CHEBI:15377"/>
        <dbReference type="ChEBI" id="CHEBI:28938"/>
        <dbReference type="ChEBI" id="CHEBI:57845"/>
        <dbReference type="ChEBI" id="CHEBI:58126"/>
        <dbReference type="EC" id="2.5.1.61"/>
    </reaction>
</comment>
<comment type="subunit">
    <text evidence="6">Monomer.</text>
</comment>
<feature type="domain" description="Porphobilinogen deaminase C-terminal" evidence="8">
    <location>
        <begin position="226"/>
        <end position="293"/>
    </location>
</feature>
<comment type="miscellaneous">
    <text evidence="6">The porphobilinogen subunits are added to the dipyrromethane group.</text>
</comment>
<dbReference type="PANTHER" id="PTHR11557:SF0">
    <property type="entry name" value="PORPHOBILINOGEN DEAMINASE"/>
    <property type="match status" value="1"/>
</dbReference>
<dbReference type="SUPFAM" id="SSF53850">
    <property type="entry name" value="Periplasmic binding protein-like II"/>
    <property type="match status" value="1"/>
</dbReference>
<dbReference type="PRINTS" id="PR00151">
    <property type="entry name" value="PORPHBDMNASE"/>
</dbReference>
<organism evidence="9 10">
    <name type="scientific">Metaclostridioides mangenotii</name>
    <dbReference type="NCBI Taxonomy" id="1540"/>
    <lineage>
        <taxon>Bacteria</taxon>
        <taxon>Bacillati</taxon>
        <taxon>Bacillota</taxon>
        <taxon>Clostridia</taxon>
        <taxon>Peptostreptococcales</taxon>
        <taxon>Peptostreptococcaceae</taxon>
        <taxon>Metaclostridioides</taxon>
    </lineage>
</organism>
<name>A0ABS4EEB0_9FIRM</name>
<dbReference type="Gene3D" id="3.30.160.40">
    <property type="entry name" value="Porphobilinogen deaminase, C-terminal domain"/>
    <property type="match status" value="1"/>
</dbReference>
<dbReference type="InterPro" id="IPR022419">
    <property type="entry name" value="Porphobilin_deaminase_cofac_BS"/>
</dbReference>
<comment type="caution">
    <text evidence="9">The sequence shown here is derived from an EMBL/GenBank/DDBJ whole genome shotgun (WGS) entry which is preliminary data.</text>
</comment>
<evidence type="ECO:0000313" key="9">
    <source>
        <dbReference type="EMBL" id="MBP1856282.1"/>
    </source>
</evidence>
<gene>
    <name evidence="6" type="primary">hemC</name>
    <name evidence="9" type="ORF">J2Z43_002734</name>
</gene>
<keyword evidence="3 6" id="KW-0808">Transferase</keyword>
<dbReference type="EMBL" id="JAGGJX010000008">
    <property type="protein sequence ID" value="MBP1856282.1"/>
    <property type="molecule type" value="Genomic_DNA"/>
</dbReference>
<dbReference type="SUPFAM" id="SSF54782">
    <property type="entry name" value="Porphobilinogen deaminase (hydroxymethylbilane synthase), C-terminal domain"/>
    <property type="match status" value="1"/>
</dbReference>
<reference evidence="9 10" key="1">
    <citation type="submission" date="2021-03" db="EMBL/GenBank/DDBJ databases">
        <title>Genomic Encyclopedia of Type Strains, Phase IV (KMG-IV): sequencing the most valuable type-strain genomes for metagenomic binning, comparative biology and taxonomic classification.</title>
        <authorList>
            <person name="Goeker M."/>
        </authorList>
    </citation>
    <scope>NUCLEOTIDE SEQUENCE [LARGE SCALE GENOMIC DNA]</scope>
    <source>
        <strain evidence="9 10">DSM 1289</strain>
    </source>
</reference>
<proteinExistence type="inferred from homology"/>
<dbReference type="Pfam" id="PF01379">
    <property type="entry name" value="Porphobil_deam"/>
    <property type="match status" value="1"/>
</dbReference>
<dbReference type="PIRSF" id="PIRSF001438">
    <property type="entry name" value="4pyrrol_synth_OHMeBilane_synth"/>
    <property type="match status" value="1"/>
</dbReference>